<dbReference type="InterPro" id="IPR007763">
    <property type="entry name" value="NDUFA12"/>
</dbReference>
<proteinExistence type="predicted"/>
<protein>
    <submittedName>
        <fullName evidence="1">NADH:ubiquinone oxidoreductase subunit</fullName>
    </submittedName>
</protein>
<accession>A0ABZ0UQR6</accession>
<dbReference type="Proteomes" id="UP001326613">
    <property type="component" value="Chromosome"/>
</dbReference>
<reference evidence="1 2" key="1">
    <citation type="submission" date="2022-10" db="EMBL/GenBank/DDBJ databases">
        <title>Host association and intracellularity evolved multiple times independently in the Rickettsiales.</title>
        <authorList>
            <person name="Castelli M."/>
            <person name="Nardi T."/>
            <person name="Gammuto L."/>
            <person name="Bellinzona G."/>
            <person name="Sabaneyeva E."/>
            <person name="Potekhin A."/>
            <person name="Serra V."/>
            <person name="Petroni G."/>
            <person name="Sassera D."/>
        </authorList>
    </citation>
    <scope>NUCLEOTIDE SEQUENCE [LARGE SCALE GENOMIC DNA]</scope>
    <source>
        <strain evidence="1 2">Kr 154-4</strain>
    </source>
</reference>
<dbReference type="RefSeq" id="WP_323738466.1">
    <property type="nucleotide sequence ID" value="NZ_CP112932.1"/>
</dbReference>
<dbReference type="PANTHER" id="PTHR12910:SF2">
    <property type="entry name" value="NADH DEHYDROGENASE [UBIQUINONE] 1 ALPHA SUBCOMPLEX SUBUNIT 12"/>
    <property type="match status" value="1"/>
</dbReference>
<organism evidence="1 2">
    <name type="scientific">Candidatus Trichorickettsia mobilis</name>
    <dbReference type="NCBI Taxonomy" id="1346319"/>
    <lineage>
        <taxon>Bacteria</taxon>
        <taxon>Pseudomonadati</taxon>
        <taxon>Pseudomonadota</taxon>
        <taxon>Alphaproteobacteria</taxon>
        <taxon>Rickettsiales</taxon>
        <taxon>Rickettsiaceae</taxon>
        <taxon>Rickettsieae</taxon>
        <taxon>Candidatus Trichorickettsia</taxon>
    </lineage>
</organism>
<gene>
    <name evidence="1" type="ORF">Trichorick_00265</name>
</gene>
<name>A0ABZ0UQR6_9RICK</name>
<evidence type="ECO:0000313" key="2">
    <source>
        <dbReference type="Proteomes" id="UP001326613"/>
    </source>
</evidence>
<keyword evidence="2" id="KW-1185">Reference proteome</keyword>
<sequence length="114" mass="13097">MSALNKLVIEVCYKLVGTDQFGNKYYEGNKVDSLGHKKRYVIYKGRAEPSKIPPLWHAWLHYTTDEIPAASANNFIWQQDHLPNLTGSKLAYYPLAGAQVRKKVSADYKKWQPK</sequence>
<dbReference type="Pfam" id="PF05071">
    <property type="entry name" value="NDUFA12"/>
    <property type="match status" value="1"/>
</dbReference>
<dbReference type="EMBL" id="CP112932">
    <property type="protein sequence ID" value="WPY00392.1"/>
    <property type="molecule type" value="Genomic_DNA"/>
</dbReference>
<dbReference type="PANTHER" id="PTHR12910">
    <property type="entry name" value="NADH-UBIQUINONE OXIDOREDUCTASE SUBUNIT B17.2"/>
    <property type="match status" value="1"/>
</dbReference>
<evidence type="ECO:0000313" key="1">
    <source>
        <dbReference type="EMBL" id="WPY00392.1"/>
    </source>
</evidence>